<comment type="caution">
    <text evidence="7">The sequence shown here is derived from an EMBL/GenBank/DDBJ whole genome shotgun (WGS) entry which is preliminary data.</text>
</comment>
<feature type="transmembrane region" description="Helical" evidence="6">
    <location>
        <begin position="400"/>
        <end position="418"/>
    </location>
</feature>
<feature type="transmembrane region" description="Helical" evidence="6">
    <location>
        <begin position="133"/>
        <end position="155"/>
    </location>
</feature>
<dbReference type="AlphaFoldDB" id="A0A3M5EMM5"/>
<keyword evidence="5 6" id="KW-0472">Membrane</keyword>
<dbReference type="PANTHER" id="PTHR42770:SF12">
    <property type="entry name" value="AMINO ACID TRANSPORTER"/>
    <property type="match status" value="1"/>
</dbReference>
<evidence type="ECO:0008006" key="9">
    <source>
        <dbReference type="Google" id="ProtNLM"/>
    </source>
</evidence>
<evidence type="ECO:0000313" key="8">
    <source>
        <dbReference type="Proteomes" id="UP000270834"/>
    </source>
</evidence>
<sequence>MRIVSRDRWFETRHFYNGISLIHEPYVRPFYRCNMWHVQGRERDVLVDSGSGLVSLREQLPWLTERPLLAVAIGLVVSQGVMVLMLQGAGTAGMGFIVPLGVAYLLALSYAFSFSELALMIPRAGSLSSYTEVAIGHFPAILATFSGYVVVAMFALSAELLLLDLIIGKVYPGALPPMLVAYGVLGLFTLLNLLGIDIFARLQSALALLMMIVLLVLGLGAVSSDHASAQTALASGWNPLGVSALALTAMAVWGFVGAEFVCPLVEETRRPERNIPRSMILGLSIIFLTIALYCFGALLCIPQAELAGDPLPHFLFANRVFGEYGQLFLVIAAITATCSTLNSSLAAIPRMLYGMAQNGQAFPQFKQLSRRARTPWVAVLFVAAITGLPILILGQDPDSINLLLLAAALAWLLAYIIAHVDVLALRRRYPHIARPFRTPFYPLPQLFGIAGMIYAVVHVSPTPEMTGRIFASAGVVLGVVSLVAVVWIKGVMRKPLFVPEPLETAGETAQGKSVALDPLQSPSA</sequence>
<dbReference type="GO" id="GO:0005886">
    <property type="term" value="C:plasma membrane"/>
    <property type="evidence" value="ECO:0007669"/>
    <property type="project" value="UniProtKB-SubCell"/>
</dbReference>
<dbReference type="FunFam" id="1.20.1740.10:FF:000079">
    <property type="entry name" value="Amino acid APC family transporter"/>
    <property type="match status" value="1"/>
</dbReference>
<evidence type="ECO:0000313" key="7">
    <source>
        <dbReference type="EMBL" id="RMS63328.1"/>
    </source>
</evidence>
<keyword evidence="3 6" id="KW-0812">Transmembrane</keyword>
<feature type="transmembrane region" description="Helical" evidence="6">
    <location>
        <begin position="67"/>
        <end position="86"/>
    </location>
</feature>
<dbReference type="Pfam" id="PF13520">
    <property type="entry name" value="AA_permease_2"/>
    <property type="match status" value="1"/>
</dbReference>
<gene>
    <name evidence="7" type="ORF">ALP65_02312</name>
</gene>
<feature type="transmembrane region" description="Helical" evidence="6">
    <location>
        <begin position="92"/>
        <end position="112"/>
    </location>
</feature>
<dbReference type="PIRSF" id="PIRSF006060">
    <property type="entry name" value="AA_transporter"/>
    <property type="match status" value="1"/>
</dbReference>
<evidence type="ECO:0000256" key="2">
    <source>
        <dbReference type="ARBA" id="ARBA00022475"/>
    </source>
</evidence>
<feature type="transmembrane region" description="Helical" evidence="6">
    <location>
        <begin position="244"/>
        <end position="266"/>
    </location>
</feature>
<feature type="transmembrane region" description="Helical" evidence="6">
    <location>
        <begin position="439"/>
        <end position="457"/>
    </location>
</feature>
<name>A0A3M5EMM5_PSEAI</name>
<dbReference type="PANTHER" id="PTHR42770">
    <property type="entry name" value="AMINO ACID TRANSPORTER-RELATED"/>
    <property type="match status" value="1"/>
</dbReference>
<feature type="transmembrane region" description="Helical" evidence="6">
    <location>
        <begin position="469"/>
        <end position="488"/>
    </location>
</feature>
<dbReference type="EMBL" id="RBSQ01000181">
    <property type="protein sequence ID" value="RMS63328.1"/>
    <property type="molecule type" value="Genomic_DNA"/>
</dbReference>
<dbReference type="Gene3D" id="1.20.1740.10">
    <property type="entry name" value="Amino acid/polyamine transporter I"/>
    <property type="match status" value="1"/>
</dbReference>
<accession>A0A3M5EMM5</accession>
<evidence type="ECO:0000256" key="3">
    <source>
        <dbReference type="ARBA" id="ARBA00022692"/>
    </source>
</evidence>
<feature type="transmembrane region" description="Helical" evidence="6">
    <location>
        <begin position="324"/>
        <end position="348"/>
    </location>
</feature>
<reference evidence="7 8" key="1">
    <citation type="submission" date="2018-08" db="EMBL/GenBank/DDBJ databases">
        <title>Recombination of ecologically and evolutionarily significant loci maintains genetic cohesion in the Pseudomonas syringae species complex.</title>
        <authorList>
            <person name="Dillon M."/>
            <person name="Thakur S."/>
            <person name="Almeida R.N.D."/>
            <person name="Weir B.S."/>
            <person name="Guttman D.S."/>
        </authorList>
    </citation>
    <scope>NUCLEOTIDE SEQUENCE [LARGE SCALE GENOMIC DNA]</scope>
    <source>
        <strain evidence="7 8">ICMP 7846</strain>
    </source>
</reference>
<dbReference type="InterPro" id="IPR050367">
    <property type="entry name" value="APC_superfamily"/>
</dbReference>
<evidence type="ECO:0000256" key="6">
    <source>
        <dbReference type="SAM" id="Phobius"/>
    </source>
</evidence>
<comment type="subcellular location">
    <subcellularLocation>
        <location evidence="1">Cell membrane</location>
        <topology evidence="1">Multi-pass membrane protein</topology>
    </subcellularLocation>
</comment>
<dbReference type="Proteomes" id="UP000270834">
    <property type="component" value="Unassembled WGS sequence"/>
</dbReference>
<feature type="transmembrane region" description="Helical" evidence="6">
    <location>
        <begin position="206"/>
        <end position="224"/>
    </location>
</feature>
<evidence type="ECO:0000256" key="5">
    <source>
        <dbReference type="ARBA" id="ARBA00023136"/>
    </source>
</evidence>
<feature type="transmembrane region" description="Helical" evidence="6">
    <location>
        <begin position="376"/>
        <end position="394"/>
    </location>
</feature>
<dbReference type="InterPro" id="IPR002293">
    <property type="entry name" value="AA/rel_permease1"/>
</dbReference>
<keyword evidence="4 6" id="KW-1133">Transmembrane helix</keyword>
<keyword evidence="2" id="KW-1003">Cell membrane</keyword>
<evidence type="ECO:0000256" key="4">
    <source>
        <dbReference type="ARBA" id="ARBA00022989"/>
    </source>
</evidence>
<feature type="transmembrane region" description="Helical" evidence="6">
    <location>
        <begin position="175"/>
        <end position="194"/>
    </location>
</feature>
<feature type="transmembrane region" description="Helical" evidence="6">
    <location>
        <begin position="278"/>
        <end position="304"/>
    </location>
</feature>
<protein>
    <recommendedName>
        <fullName evidence="9">APC family permease</fullName>
    </recommendedName>
</protein>
<dbReference type="GO" id="GO:0022857">
    <property type="term" value="F:transmembrane transporter activity"/>
    <property type="evidence" value="ECO:0007669"/>
    <property type="project" value="InterPro"/>
</dbReference>
<proteinExistence type="predicted"/>
<evidence type="ECO:0000256" key="1">
    <source>
        <dbReference type="ARBA" id="ARBA00004651"/>
    </source>
</evidence>
<organism evidence="7 8">
    <name type="scientific">Pseudomonas aeruginosa</name>
    <dbReference type="NCBI Taxonomy" id="287"/>
    <lineage>
        <taxon>Bacteria</taxon>
        <taxon>Pseudomonadati</taxon>
        <taxon>Pseudomonadota</taxon>
        <taxon>Gammaproteobacteria</taxon>
        <taxon>Pseudomonadales</taxon>
        <taxon>Pseudomonadaceae</taxon>
        <taxon>Pseudomonas</taxon>
    </lineage>
</organism>